<sequence length="456" mass="51329">MAPAFSKSFRNFFHSSRPSMDSSHYETVKHLLKDKKLEASSWAAVVSNKTYEVGQDLLKSLREWRVCKWHYYKEPSSTQHEYIVILLKNGAKLFALRIERTIGSRLKKQLLSRSQSAPPSPHPPAASSISLGSLSRPSSPVHPVPQSSDSTALPVTQSSSFSSGSSTKSFDSNVSSSRSSASSKSRISDYCKCFISSIPTGSFWAEDKITEVTNKYDSNGKLDGRAPVKTFEYTQPELLGPSLWDLTYIVQVVNSEGEQYKLFDAQCYWFADSITGILESWVDPQYLITTTHAQQRIRMSFRLRRTSSSLSERIGYCKLVPVYTRDEGRLAGMFARSKECIEAADDRARKYFEPQQYYEEKMGKQQAVADANQNALLAKLMELTNNHEELKTNYAAVMTENKEMVTRIEGMEKQVGQLTTYLEKVDLPKLLEQQGDAAKSCQAPSPWKRVACPLSS</sequence>
<feature type="region of interest" description="Disordered" evidence="2">
    <location>
        <begin position="109"/>
        <end position="181"/>
    </location>
</feature>
<dbReference type="Proteomes" id="UP000242287">
    <property type="component" value="Unassembled WGS sequence"/>
</dbReference>
<reference evidence="3 4" key="1">
    <citation type="submission" date="2014-02" db="EMBL/GenBank/DDBJ databases">
        <title>Transposable element dynamics among asymbiotic and ectomycorrhizal Amanita fungi.</title>
        <authorList>
            <consortium name="DOE Joint Genome Institute"/>
            <person name="Hess J."/>
            <person name="Skrede I."/>
            <person name="Wolfe B."/>
            <person name="LaButti K."/>
            <person name="Ohm R.A."/>
            <person name="Grigoriev I.V."/>
            <person name="Pringle A."/>
        </authorList>
    </citation>
    <scope>NUCLEOTIDE SEQUENCE [LARGE SCALE GENOMIC DNA]</scope>
    <source>
        <strain evidence="3 4">SKay4041</strain>
    </source>
</reference>
<feature type="coiled-coil region" evidence="1">
    <location>
        <begin position="373"/>
        <end position="400"/>
    </location>
</feature>
<keyword evidence="1" id="KW-0175">Coiled coil</keyword>
<dbReference type="OrthoDB" id="3021007at2759"/>
<proteinExistence type="predicted"/>
<evidence type="ECO:0000313" key="4">
    <source>
        <dbReference type="Proteomes" id="UP000242287"/>
    </source>
</evidence>
<feature type="compositionally biased region" description="Low complexity" evidence="2">
    <location>
        <begin position="158"/>
        <end position="181"/>
    </location>
</feature>
<evidence type="ECO:0000256" key="1">
    <source>
        <dbReference type="SAM" id="Coils"/>
    </source>
</evidence>
<feature type="compositionally biased region" description="Low complexity" evidence="2">
    <location>
        <begin position="125"/>
        <end position="150"/>
    </location>
</feature>
<dbReference type="AlphaFoldDB" id="A0A2A9NCG9"/>
<organism evidence="3 4">
    <name type="scientific">Amanita thiersii Skay4041</name>
    <dbReference type="NCBI Taxonomy" id="703135"/>
    <lineage>
        <taxon>Eukaryota</taxon>
        <taxon>Fungi</taxon>
        <taxon>Dikarya</taxon>
        <taxon>Basidiomycota</taxon>
        <taxon>Agaricomycotina</taxon>
        <taxon>Agaricomycetes</taxon>
        <taxon>Agaricomycetidae</taxon>
        <taxon>Agaricales</taxon>
        <taxon>Pluteineae</taxon>
        <taxon>Amanitaceae</taxon>
        <taxon>Amanita</taxon>
    </lineage>
</organism>
<name>A0A2A9NCG9_9AGAR</name>
<evidence type="ECO:0000313" key="3">
    <source>
        <dbReference type="EMBL" id="PFH45466.1"/>
    </source>
</evidence>
<dbReference type="EMBL" id="KZ302374">
    <property type="protein sequence ID" value="PFH45466.1"/>
    <property type="molecule type" value="Genomic_DNA"/>
</dbReference>
<keyword evidence="4" id="KW-1185">Reference proteome</keyword>
<gene>
    <name evidence="3" type="ORF">AMATHDRAFT_44104</name>
</gene>
<evidence type="ECO:0000256" key="2">
    <source>
        <dbReference type="SAM" id="MobiDB-lite"/>
    </source>
</evidence>
<protein>
    <submittedName>
        <fullName evidence="3">Uncharacterized protein</fullName>
    </submittedName>
</protein>
<accession>A0A2A9NCG9</accession>